<keyword evidence="1" id="KW-1185">Reference proteome</keyword>
<organism evidence="1 2">
    <name type="scientific">Romanomermis culicivorax</name>
    <name type="common">Nematode worm</name>
    <dbReference type="NCBI Taxonomy" id="13658"/>
    <lineage>
        <taxon>Eukaryota</taxon>
        <taxon>Metazoa</taxon>
        <taxon>Ecdysozoa</taxon>
        <taxon>Nematoda</taxon>
        <taxon>Enoplea</taxon>
        <taxon>Dorylaimia</taxon>
        <taxon>Mermithida</taxon>
        <taxon>Mermithoidea</taxon>
        <taxon>Mermithidae</taxon>
        <taxon>Romanomermis</taxon>
    </lineage>
</organism>
<protein>
    <submittedName>
        <fullName evidence="2">Uncharacterized protein</fullName>
    </submittedName>
</protein>
<reference evidence="2" key="1">
    <citation type="submission" date="2022-11" db="UniProtKB">
        <authorList>
            <consortium name="WormBaseParasite"/>
        </authorList>
    </citation>
    <scope>IDENTIFICATION</scope>
</reference>
<evidence type="ECO:0000313" key="2">
    <source>
        <dbReference type="WBParaSite" id="nRc.2.0.1.t17562-RA"/>
    </source>
</evidence>
<name>A0A915IUR8_ROMCU</name>
<accession>A0A915IUR8</accession>
<evidence type="ECO:0000313" key="1">
    <source>
        <dbReference type="Proteomes" id="UP000887565"/>
    </source>
</evidence>
<sequence length="135" mass="15612">YCTTVSEFLAVSIEPVALLGFWGGRVFDHWKFDGRDQMNTGMSFSAKKLYKICFFELLKQNDPGQCIFSDEQKDFLPKLEDIIHNACSIMSQMFDSNKNLVQIIDSRKSTIFTEDLLELEQYLEKIVTTSKVPHK</sequence>
<dbReference type="AlphaFoldDB" id="A0A915IUR8"/>
<dbReference type="Proteomes" id="UP000887565">
    <property type="component" value="Unplaced"/>
</dbReference>
<dbReference type="WBParaSite" id="nRc.2.0.1.t17562-RA">
    <property type="protein sequence ID" value="nRc.2.0.1.t17562-RA"/>
    <property type="gene ID" value="nRc.2.0.1.g17562"/>
</dbReference>
<proteinExistence type="predicted"/>